<organism evidence="1">
    <name type="scientific">Eutreptiella gymnastica</name>
    <dbReference type="NCBI Taxonomy" id="73025"/>
    <lineage>
        <taxon>Eukaryota</taxon>
        <taxon>Discoba</taxon>
        <taxon>Euglenozoa</taxon>
        <taxon>Euglenida</taxon>
        <taxon>Spirocuta</taxon>
        <taxon>Euglenophyceae</taxon>
        <taxon>Eutreptiales</taxon>
        <taxon>Eutreptiaceae</taxon>
        <taxon>Eutreptiella</taxon>
    </lineage>
</organism>
<evidence type="ECO:0008006" key="2">
    <source>
        <dbReference type="Google" id="ProtNLM"/>
    </source>
</evidence>
<gene>
    <name evidence="1" type="ORF">EGYM00163_LOCUS9722</name>
</gene>
<evidence type="ECO:0000313" key="1">
    <source>
        <dbReference type="EMBL" id="CAE0798602.1"/>
    </source>
</evidence>
<protein>
    <recommendedName>
        <fullName evidence="2">Magnesium transporter MgtE intracellular domain-containing protein</fullName>
    </recommendedName>
</protein>
<accession>A0A7S4FJG6</accession>
<sequence length="123" mass="13394">MSDQVVDMSVLNSMTDEQLQQHIRDLKPEQIHAVKPDDIKAAMAAVTPQQVQTILNTMKKEADLASLVAGLSEAQLQAAVASITEPTKRAAAEALDLSNEEQQQKLLAQMSESKRKIITPQGC</sequence>
<dbReference type="EMBL" id="HBJA01029647">
    <property type="protein sequence ID" value="CAE0798602.1"/>
    <property type="molecule type" value="Transcribed_RNA"/>
</dbReference>
<name>A0A7S4FJG6_9EUGL</name>
<dbReference type="AlphaFoldDB" id="A0A7S4FJG6"/>
<reference evidence="1" key="1">
    <citation type="submission" date="2021-01" db="EMBL/GenBank/DDBJ databases">
        <authorList>
            <person name="Corre E."/>
            <person name="Pelletier E."/>
            <person name="Niang G."/>
            <person name="Scheremetjew M."/>
            <person name="Finn R."/>
            <person name="Kale V."/>
            <person name="Holt S."/>
            <person name="Cochrane G."/>
            <person name="Meng A."/>
            <person name="Brown T."/>
            <person name="Cohen L."/>
        </authorList>
    </citation>
    <scope>NUCLEOTIDE SEQUENCE</scope>
    <source>
        <strain evidence="1">CCMP1594</strain>
    </source>
</reference>
<proteinExistence type="predicted"/>